<dbReference type="Proteomes" id="UP001152799">
    <property type="component" value="Chromosome 8"/>
</dbReference>
<dbReference type="SUPFAM" id="SSF53474">
    <property type="entry name" value="alpha/beta-Hydrolases"/>
    <property type="match status" value="1"/>
</dbReference>
<gene>
    <name evidence="2" type="ORF">CEUTPL_LOCUS12884</name>
</gene>
<evidence type="ECO:0008006" key="4">
    <source>
        <dbReference type="Google" id="ProtNLM"/>
    </source>
</evidence>
<feature type="region of interest" description="Disordered" evidence="1">
    <location>
        <begin position="503"/>
        <end position="629"/>
    </location>
</feature>
<accession>A0A9N9QN09</accession>
<dbReference type="InterPro" id="IPR026555">
    <property type="entry name" value="NSL3/Tex30"/>
</dbReference>
<dbReference type="InterPro" id="IPR029058">
    <property type="entry name" value="AB_hydrolase_fold"/>
</dbReference>
<dbReference type="PANTHER" id="PTHR13136:SF16">
    <property type="entry name" value="KAT8 REGULATORY NSL COMPLEX SUBUNIT 3"/>
    <property type="match status" value="1"/>
</dbReference>
<feature type="region of interest" description="Disordered" evidence="1">
    <location>
        <begin position="757"/>
        <end position="785"/>
    </location>
</feature>
<dbReference type="AlphaFoldDB" id="A0A9N9QN09"/>
<dbReference type="Gene3D" id="3.40.50.1820">
    <property type="entry name" value="alpha/beta hydrolase"/>
    <property type="match status" value="1"/>
</dbReference>
<organism evidence="2 3">
    <name type="scientific">Ceutorhynchus assimilis</name>
    <name type="common">cabbage seed weevil</name>
    <dbReference type="NCBI Taxonomy" id="467358"/>
    <lineage>
        <taxon>Eukaryota</taxon>
        <taxon>Metazoa</taxon>
        <taxon>Ecdysozoa</taxon>
        <taxon>Arthropoda</taxon>
        <taxon>Hexapoda</taxon>
        <taxon>Insecta</taxon>
        <taxon>Pterygota</taxon>
        <taxon>Neoptera</taxon>
        <taxon>Endopterygota</taxon>
        <taxon>Coleoptera</taxon>
        <taxon>Polyphaga</taxon>
        <taxon>Cucujiformia</taxon>
        <taxon>Curculionidae</taxon>
        <taxon>Ceutorhynchinae</taxon>
        <taxon>Ceutorhynchus</taxon>
    </lineage>
</organism>
<dbReference type="OrthoDB" id="6415022at2759"/>
<name>A0A9N9QN09_9CUCU</name>
<evidence type="ECO:0000256" key="1">
    <source>
        <dbReference type="SAM" id="MobiDB-lite"/>
    </source>
</evidence>
<feature type="compositionally biased region" description="Low complexity" evidence="1">
    <location>
        <begin position="875"/>
        <end position="899"/>
    </location>
</feature>
<evidence type="ECO:0000313" key="3">
    <source>
        <dbReference type="Proteomes" id="UP001152799"/>
    </source>
</evidence>
<reference evidence="2" key="1">
    <citation type="submission" date="2022-01" db="EMBL/GenBank/DDBJ databases">
        <authorList>
            <person name="King R."/>
        </authorList>
    </citation>
    <scope>NUCLEOTIDE SEQUENCE</scope>
</reference>
<dbReference type="EMBL" id="OU892284">
    <property type="protein sequence ID" value="CAG9772473.1"/>
    <property type="molecule type" value="Genomic_DNA"/>
</dbReference>
<keyword evidence="3" id="KW-1185">Reference proteome</keyword>
<feature type="compositionally biased region" description="Low complexity" evidence="1">
    <location>
        <begin position="603"/>
        <end position="622"/>
    </location>
</feature>
<dbReference type="GO" id="GO:0045944">
    <property type="term" value="P:positive regulation of transcription by RNA polymerase II"/>
    <property type="evidence" value="ECO:0007669"/>
    <property type="project" value="TreeGrafter"/>
</dbReference>
<proteinExistence type="predicted"/>
<dbReference type="PANTHER" id="PTHR13136">
    <property type="entry name" value="TESTIS DEVELOPMENT PROTEIN PRTD"/>
    <property type="match status" value="1"/>
</dbReference>
<feature type="region of interest" description="Disordered" evidence="1">
    <location>
        <begin position="1015"/>
        <end position="1042"/>
    </location>
</feature>
<feature type="region of interest" description="Disordered" evidence="1">
    <location>
        <begin position="875"/>
        <end position="905"/>
    </location>
</feature>
<feature type="compositionally biased region" description="Polar residues" evidence="1">
    <location>
        <begin position="591"/>
        <end position="602"/>
    </location>
</feature>
<evidence type="ECO:0000313" key="2">
    <source>
        <dbReference type="EMBL" id="CAG9772473.1"/>
    </source>
</evidence>
<dbReference type="GO" id="GO:0044545">
    <property type="term" value="C:NSL complex"/>
    <property type="evidence" value="ECO:0007669"/>
    <property type="project" value="TreeGrafter"/>
</dbReference>
<feature type="compositionally biased region" description="Polar residues" evidence="1">
    <location>
        <begin position="567"/>
        <end position="583"/>
    </location>
</feature>
<sequence length="1042" mass="115641">MSLLPKVYQRNFSFQQTPPAPPNSPNYFQLETLPTKNMVVEREMERSKYTYPMKMTNPYERDNWTVSTDHCYARPWDWRPQSSFLKPSKVLFASKTISKPLFSTSGSPSRADEIDVVTCETSSGPIYDVEKALSLMKECEKRATLAKPRVDENWEGRVNKINWTKEKHKLFNGFVDILNSFCLGKLAYSGRKNEPVLRRTLIDKAVQRVRRLFASIFYDVKLIQWLHLLFLDCLDQPSMALYLDILQTLRSKIPRIFDKMLGIPSSAIHNMHLTTENLLPLLKKRWDPVEACLMQDKPKTLPSNPVLVLMPNSPFMTKRNQKWMNLLSHLGTVVPIVINFGSTNLRITITNYLDQMFSITRGRIQDVRDNHPGRHIILVGIGVGATLALQMAQVETVYCVISLGFSMLTAEGKRGEPDDSLLELQCPVLFVIGQSSSTAFHEDMEDLRERMRITTGLIVVGSADNNLIVSKKKRKQEGITQSIVDRCIIDEIGDFIGGLILSPYPPQKRVSPNNTPDFSSKRVKMERKRYNSNTSSLDSEPPSPTPRITRPVGRPLGKTKCKLDSKWTAQPTIGTSSSTTSNPVPRLVALPSSTATTNTKLVTTPNNSSNSSSETISATESPVSPNNLPQKVEEVRKIRTILPEKSQKIVFGEPGNKEPARMQAQSLGMPSGQLLNLLQQGGIKISPVQKPVTPSSSTVKILQNVQLAKPGSSKLILNPAAGRTARPFDISQLKLRRPLSGSNMVCLADGKVKAITPSRPITSSQPNPPSQPSTPTRPITLNRPLPASRPIKQMIAAPGGQFLLSAALKEQLKRTNLVATRRLQTANATSTKGQPMVPLRQPIKTNLPAPTNLSHQDIMDLPIIFAEDNEILDSSNVSADSSDSTKTVPTVTPTTVTQPKPLPKLVPSSNNKYLLINRPTTKGMTNYVITSTATNTSTSLKRPLLTSSTQQPPKYTQIVLTKKSLEPLPGNIPSTSSLKPPIHTMELEDCENEIVATMMMKPNSQEKTVTMISKKGMDPSAYGNVDKDNEDPDYIPPKNLKL</sequence>
<protein>
    <recommendedName>
        <fullName evidence="4">KAT8 regulatory NSL complex subunit 3</fullName>
    </recommendedName>
</protein>